<evidence type="ECO:0000313" key="7">
    <source>
        <dbReference type="EMBL" id="MFC5196635.1"/>
    </source>
</evidence>
<dbReference type="Gene3D" id="3.20.20.80">
    <property type="entry name" value="Glycosidases"/>
    <property type="match status" value="1"/>
</dbReference>
<evidence type="ECO:0000256" key="4">
    <source>
        <dbReference type="ARBA" id="ARBA00022801"/>
    </source>
</evidence>
<protein>
    <recommendedName>
        <fullName evidence="3 6">Arabinogalactan endo-beta-1,4-galactanase</fullName>
        <ecNumber evidence="3 6">3.2.1.89</ecNumber>
    </recommendedName>
</protein>
<sequence>MNRTLQILITLLIFTSCNKEDINTPIPESENLTFISAVDISSYPEISNSNPTFNDLEGSQTDFLTILKDNGINTVRLRLWVNPSNEHYGFNEVKLFSNTLKTNGFKTWLTVHYSDTWADPAHQETPIHWQGINFTQLKDSVYNYTEKIMSELQPDYIQIGNEINPGFLHPYGHISNNFQQFIELMDTAIVAVRTNANDTEIILHFAGIESSDWFFNQVSILDYDIIGLSYYPIWHGKSLNNLQTKMQYLSETHDKKILIAETAYPFTLEWNDWTSNIVGLEEQLILPEYPATREGQKDFIKQIKTLTKELENGIGFCYWGAELIAWKGNQSTDASPWENQALFDFDNKALPVLREFKSE</sequence>
<comment type="similarity">
    <text evidence="2 6">Belongs to the glycosyl hydrolase 53 family.</text>
</comment>
<name>A0ABW0CAB6_9FLAO</name>
<comment type="caution">
    <text evidence="7">The sequence shown here is derived from an EMBL/GenBank/DDBJ whole genome shotgun (WGS) entry which is preliminary data.</text>
</comment>
<dbReference type="EC" id="3.2.1.89" evidence="3 6"/>
<organism evidence="7 8">
    <name type="scientific">Bizionia hallyeonensis</name>
    <dbReference type="NCBI Taxonomy" id="1123757"/>
    <lineage>
        <taxon>Bacteria</taxon>
        <taxon>Pseudomonadati</taxon>
        <taxon>Bacteroidota</taxon>
        <taxon>Flavobacteriia</taxon>
        <taxon>Flavobacteriales</taxon>
        <taxon>Flavobacteriaceae</taxon>
        <taxon>Bizionia</taxon>
    </lineage>
</organism>
<reference evidence="8" key="1">
    <citation type="journal article" date="2019" name="Int. J. Syst. Evol. Microbiol.">
        <title>The Global Catalogue of Microorganisms (GCM) 10K type strain sequencing project: providing services to taxonomists for standard genome sequencing and annotation.</title>
        <authorList>
            <consortium name="The Broad Institute Genomics Platform"/>
            <consortium name="The Broad Institute Genome Sequencing Center for Infectious Disease"/>
            <person name="Wu L."/>
            <person name="Ma J."/>
        </authorList>
    </citation>
    <scope>NUCLEOTIDE SEQUENCE [LARGE SCALE GENOMIC DNA]</scope>
    <source>
        <strain evidence="8">JCM 17978</strain>
    </source>
</reference>
<evidence type="ECO:0000256" key="2">
    <source>
        <dbReference type="ARBA" id="ARBA00010687"/>
    </source>
</evidence>
<evidence type="ECO:0000256" key="3">
    <source>
        <dbReference type="ARBA" id="ARBA00012556"/>
    </source>
</evidence>
<evidence type="ECO:0000256" key="6">
    <source>
        <dbReference type="RuleBase" id="RU361192"/>
    </source>
</evidence>
<dbReference type="RefSeq" id="WP_376862255.1">
    <property type="nucleotide sequence ID" value="NZ_JBHSLA010000017.1"/>
</dbReference>
<accession>A0ABW0CAB6</accession>
<dbReference type="InterPro" id="IPR017853">
    <property type="entry name" value="GH"/>
</dbReference>
<dbReference type="Proteomes" id="UP001596162">
    <property type="component" value="Unassembled WGS sequence"/>
</dbReference>
<keyword evidence="5 6" id="KW-0326">Glycosidase</keyword>
<dbReference type="EMBL" id="JBHSLA010000017">
    <property type="protein sequence ID" value="MFC5196635.1"/>
    <property type="molecule type" value="Genomic_DNA"/>
</dbReference>
<keyword evidence="8" id="KW-1185">Reference proteome</keyword>
<evidence type="ECO:0000256" key="5">
    <source>
        <dbReference type="ARBA" id="ARBA00023295"/>
    </source>
</evidence>
<dbReference type="SUPFAM" id="SSF51445">
    <property type="entry name" value="(Trans)glycosidases"/>
    <property type="match status" value="1"/>
</dbReference>
<proteinExistence type="inferred from homology"/>
<dbReference type="Pfam" id="PF07745">
    <property type="entry name" value="Glyco_hydro_53"/>
    <property type="match status" value="1"/>
</dbReference>
<dbReference type="InterPro" id="IPR011683">
    <property type="entry name" value="Glyco_hydro_53"/>
</dbReference>
<dbReference type="PANTHER" id="PTHR34983">
    <property type="entry name" value="ARABINOGALACTAN ENDO-BETA-1,4-GALACTANASE A"/>
    <property type="match status" value="1"/>
</dbReference>
<dbReference type="PROSITE" id="PS51257">
    <property type="entry name" value="PROKAR_LIPOPROTEIN"/>
    <property type="match status" value="1"/>
</dbReference>
<gene>
    <name evidence="7" type="ORF">ACFPH8_14955</name>
</gene>
<dbReference type="PANTHER" id="PTHR34983:SF1">
    <property type="entry name" value="ARABINOGALACTAN ENDO-BETA-1,4-GALACTANASE A"/>
    <property type="match status" value="1"/>
</dbReference>
<comment type="catalytic activity">
    <reaction evidence="1 6">
        <text>The enzyme specifically hydrolyzes (1-&gt;4)-beta-D-galactosidic linkages in type I arabinogalactans.</text>
        <dbReference type="EC" id="3.2.1.89"/>
    </reaction>
</comment>
<evidence type="ECO:0000256" key="1">
    <source>
        <dbReference type="ARBA" id="ARBA00001695"/>
    </source>
</evidence>
<keyword evidence="4 6" id="KW-0378">Hydrolase</keyword>
<evidence type="ECO:0000313" key="8">
    <source>
        <dbReference type="Proteomes" id="UP001596162"/>
    </source>
</evidence>